<evidence type="ECO:0000313" key="11">
    <source>
        <dbReference type="EMBL" id="KAA8498381.1"/>
    </source>
</evidence>
<feature type="compositionally biased region" description="Low complexity" evidence="9">
    <location>
        <begin position="121"/>
        <end position="132"/>
    </location>
</feature>
<name>A0A5J4Z3C7_PORPP</name>
<dbReference type="GO" id="GO:0005743">
    <property type="term" value="C:mitochondrial inner membrane"/>
    <property type="evidence" value="ECO:0007669"/>
    <property type="project" value="UniProtKB-SubCell"/>
</dbReference>
<dbReference type="InterPro" id="IPR033122">
    <property type="entry name" value="LETM1-like_RBD"/>
</dbReference>
<evidence type="ECO:0000256" key="3">
    <source>
        <dbReference type="ARBA" id="ARBA00022792"/>
    </source>
</evidence>
<dbReference type="OrthoDB" id="275278at2759"/>
<keyword evidence="6" id="KW-0472">Membrane</keyword>
<evidence type="ECO:0000256" key="6">
    <source>
        <dbReference type="ARBA" id="ARBA00023136"/>
    </source>
</evidence>
<reference evidence="12" key="1">
    <citation type="journal article" date="2019" name="Nat. Commun.">
        <title>Expansion of phycobilisome linker gene families in mesophilic red algae.</title>
        <authorList>
            <person name="Lee J."/>
            <person name="Kim D."/>
            <person name="Bhattacharya D."/>
            <person name="Yoon H.S."/>
        </authorList>
    </citation>
    <scope>NUCLEOTIDE SEQUENCE [LARGE SCALE GENOMIC DNA]</scope>
    <source>
        <strain evidence="12">CCMP 1328</strain>
    </source>
</reference>
<dbReference type="PANTHER" id="PTHR14009">
    <property type="entry name" value="LEUCINE ZIPPER-EF-HAND CONTAINING TRANSMEMBRANE PROTEIN"/>
    <property type="match status" value="1"/>
</dbReference>
<dbReference type="GO" id="GO:0030003">
    <property type="term" value="P:intracellular monoatomic cation homeostasis"/>
    <property type="evidence" value="ECO:0007669"/>
    <property type="project" value="TreeGrafter"/>
</dbReference>
<gene>
    <name evidence="11" type="ORF">FVE85_5966</name>
</gene>
<keyword evidence="4" id="KW-1133">Transmembrane helix</keyword>
<keyword evidence="12" id="KW-1185">Reference proteome</keyword>
<feature type="region of interest" description="Disordered" evidence="9">
    <location>
        <begin position="605"/>
        <end position="655"/>
    </location>
</feature>
<protein>
    <submittedName>
        <fullName evidence="11">LETM1 and EF-hand domain-containing protein 1, mitochondrial</fullName>
    </submittedName>
</protein>
<evidence type="ECO:0000256" key="2">
    <source>
        <dbReference type="ARBA" id="ARBA00022692"/>
    </source>
</evidence>
<feature type="coiled-coil region" evidence="8">
    <location>
        <begin position="676"/>
        <end position="729"/>
    </location>
</feature>
<dbReference type="Pfam" id="PF07766">
    <property type="entry name" value="LETM1_RBD"/>
    <property type="match status" value="1"/>
</dbReference>
<sequence length="807" mass="90287">MSLRLSRLAGILSPARTLRAPLSAGATARREIWCMPSVSQRGPTSYVLGEYRSLCAKNRALAERMQLLDQGMYQRQITNSVRTLLQQQQQQQREEQDQKSEASMPGQSTPSGARSELGAISTSASASTTSSSVQNGKPNPNAAENVASSKTASITEPAGSEKKSAADHAGPIDPATVSWKEARDPKKLWILLKRAPSDLVHFLKHTWSGMKLLAADVRVSYKIVKRVLAGKQLSRRERNLLVSTGADLARLVPFSFFLIVPFMEFALPFALKLFPNMLPSQFQDSVKREEDLKRQLKLRLELAKYLQDVVEEKAKVIRTSSNKDDQVKAQATELSNFLSDLRAGKPVIETDVFRFARLFSDEYTLEGAVRPQLVAMCKYMGIQPYGSDAFLRIRLRQRLASIKQDDMQIMWEGGVDSLSEDELLKACRDRGIRTSSVSKRRLRAQLSDWLQMSQNREVPATLMIISRALFYTDLPKEALKETLSSLPQDVLDDVHGATQSESSMSSEERLKEVRRQEKLVEIEVAREKEEEEKRKAKMQQELELKMKREEESGGLDGRAPQLEGEKVVTEPGVAPTAPDQEFGAWEESADIAKKEAMLEKQLFGDSAEAAAAPQEGISTPSYPSSPQKQQQAPTLPPQLQAQPPASQQEHVDVESNIESQQNVQKVAQMLLRMMDVSAVNQERLELEQLKAELREATGKLDESKGDSQVKKLNKMILKLEKEIEKVDMKVGIKLKLLDVDNDGMVRLDEILQAIQISSIGNKEGMELASEYVLQELRKDQHGVDLYSVDHLRKSLKKLAATQEGHGQ</sequence>
<dbReference type="AlphaFoldDB" id="A0A5J4Z3C7"/>
<feature type="domain" description="Letm1 RBD" evidence="10">
    <location>
        <begin position="294"/>
        <end position="567"/>
    </location>
</feature>
<feature type="region of interest" description="Disordered" evidence="9">
    <location>
        <begin position="545"/>
        <end position="584"/>
    </location>
</feature>
<dbReference type="InterPro" id="IPR044202">
    <property type="entry name" value="LETM1/MDM38-like"/>
</dbReference>
<evidence type="ECO:0000256" key="9">
    <source>
        <dbReference type="SAM" id="MobiDB-lite"/>
    </source>
</evidence>
<evidence type="ECO:0000256" key="7">
    <source>
        <dbReference type="PROSITE-ProRule" id="PRU01094"/>
    </source>
</evidence>
<evidence type="ECO:0000256" key="8">
    <source>
        <dbReference type="SAM" id="Coils"/>
    </source>
</evidence>
<evidence type="ECO:0000256" key="4">
    <source>
        <dbReference type="ARBA" id="ARBA00022989"/>
    </source>
</evidence>
<comment type="subcellular location">
    <subcellularLocation>
        <location evidence="1">Mitochondrion inner membrane</location>
        <topology evidence="1">Single-pass membrane protein</topology>
    </subcellularLocation>
</comment>
<dbReference type="Proteomes" id="UP000324585">
    <property type="component" value="Unassembled WGS sequence"/>
</dbReference>
<keyword evidence="8" id="KW-0175">Coiled coil</keyword>
<keyword evidence="5 7" id="KW-0496">Mitochondrion</keyword>
<dbReference type="GO" id="GO:0043022">
    <property type="term" value="F:ribosome binding"/>
    <property type="evidence" value="ECO:0007669"/>
    <property type="project" value="InterPro"/>
</dbReference>
<dbReference type="PANTHER" id="PTHR14009:SF1">
    <property type="entry name" value="MITOCHONDRIAL PROTON_CALCIUM EXCHANGER PROTEIN"/>
    <property type="match status" value="1"/>
</dbReference>
<comment type="caution">
    <text evidence="11">The sequence shown here is derived from an EMBL/GenBank/DDBJ whole genome shotgun (WGS) entry which is preliminary data.</text>
</comment>
<dbReference type="EMBL" id="VRMN01000001">
    <property type="protein sequence ID" value="KAA8498381.1"/>
    <property type="molecule type" value="Genomic_DNA"/>
</dbReference>
<evidence type="ECO:0000256" key="1">
    <source>
        <dbReference type="ARBA" id="ARBA00004434"/>
    </source>
</evidence>
<evidence type="ECO:0000259" key="10">
    <source>
        <dbReference type="PROSITE" id="PS51758"/>
    </source>
</evidence>
<accession>A0A5J4Z3C7</accession>
<feature type="region of interest" description="Disordered" evidence="9">
    <location>
        <begin position="84"/>
        <end position="177"/>
    </location>
</feature>
<dbReference type="OMA" id="QNEMIAD"/>
<evidence type="ECO:0000256" key="5">
    <source>
        <dbReference type="ARBA" id="ARBA00023128"/>
    </source>
</evidence>
<keyword evidence="3" id="KW-0999">Mitochondrion inner membrane</keyword>
<proteinExistence type="predicted"/>
<organism evidence="11 12">
    <name type="scientific">Porphyridium purpureum</name>
    <name type="common">Red alga</name>
    <name type="synonym">Porphyridium cruentum</name>
    <dbReference type="NCBI Taxonomy" id="35688"/>
    <lineage>
        <taxon>Eukaryota</taxon>
        <taxon>Rhodophyta</taxon>
        <taxon>Bangiophyceae</taxon>
        <taxon>Porphyridiales</taxon>
        <taxon>Porphyridiaceae</taxon>
        <taxon>Porphyridium</taxon>
    </lineage>
</organism>
<evidence type="ECO:0000313" key="12">
    <source>
        <dbReference type="Proteomes" id="UP000324585"/>
    </source>
</evidence>
<dbReference type="PROSITE" id="PS51758">
    <property type="entry name" value="LETM1_RBD"/>
    <property type="match status" value="1"/>
</dbReference>
<keyword evidence="2" id="KW-0812">Transmembrane</keyword>
<feature type="compositionally biased region" description="Low complexity" evidence="9">
    <location>
        <begin position="618"/>
        <end position="648"/>
    </location>
</feature>